<evidence type="ECO:0000259" key="15">
    <source>
        <dbReference type="PROSITE" id="PS52035"/>
    </source>
</evidence>
<evidence type="ECO:0000256" key="14">
    <source>
        <dbReference type="PROSITE-ProRule" id="PRU01379"/>
    </source>
</evidence>
<dbReference type="GO" id="GO:0005615">
    <property type="term" value="C:extracellular space"/>
    <property type="evidence" value="ECO:0007669"/>
    <property type="project" value="TreeGrafter"/>
</dbReference>
<comment type="similarity">
    <text evidence="3 14">Belongs to the peptidase M14 family.</text>
</comment>
<proteinExistence type="inferred from homology"/>
<evidence type="ECO:0000256" key="3">
    <source>
        <dbReference type="ARBA" id="ARBA00005988"/>
    </source>
</evidence>
<dbReference type="VEuPathDB" id="VectorBase:PPAI003290"/>
<sequence length="425" mass="48737">MLSLHFLTLSIITIFSVNFPLVHLDKIERFDNYRVYSLHLKSWKNVEFVRNLELDLDNTLEVLTPIRKEVPQEVSVLVSPSRIEDFTEDLQSSAIAYTLVEENFQDVLDQDARINNLRAISEGFGWDRYYRLQNIHKWLRSLETKHPGVVTTVVGGSSYENRDLLGIKISHGANNPAVFLEGGIHAREWISPATTTFIANELLTSENAEIKRLAQTYDWYIFPNVNPDGYVHTFRANRMWRKTRRPYGFCFGADPNRNWNHHWNEVGSSSFSCSEVYAGPYTFSEKETSNLSTYIKSISNLRLYVSMHFYSQLLLYPYGTSDKVKNSQDYDRISNATVRAIAKRYGTSYEYGNIEETIYPASGGSIDWVHGVAHVPLAFTFELRPDSNDHYGFLLPPDQIIPTGEESMDGIVAMVQEAESLGYMN</sequence>
<dbReference type="AlphaFoldDB" id="A0A1B0GMU3"/>
<dbReference type="GO" id="GO:0008270">
    <property type="term" value="F:zinc ion binding"/>
    <property type="evidence" value="ECO:0007669"/>
    <property type="project" value="InterPro"/>
</dbReference>
<organism evidence="16 17">
    <name type="scientific">Phlebotomus papatasi</name>
    <name type="common">Sandfly</name>
    <dbReference type="NCBI Taxonomy" id="29031"/>
    <lineage>
        <taxon>Eukaryota</taxon>
        <taxon>Metazoa</taxon>
        <taxon>Ecdysozoa</taxon>
        <taxon>Arthropoda</taxon>
        <taxon>Hexapoda</taxon>
        <taxon>Insecta</taxon>
        <taxon>Pterygota</taxon>
        <taxon>Neoptera</taxon>
        <taxon>Endopterygota</taxon>
        <taxon>Diptera</taxon>
        <taxon>Nematocera</taxon>
        <taxon>Psychodoidea</taxon>
        <taxon>Psychodidae</taxon>
        <taxon>Phlebotomus</taxon>
        <taxon>Phlebotomus</taxon>
    </lineage>
</organism>
<evidence type="ECO:0000256" key="12">
    <source>
        <dbReference type="ARBA" id="ARBA00023157"/>
    </source>
</evidence>
<dbReference type="PROSITE" id="PS00132">
    <property type="entry name" value="CARBOXYPEPT_ZN_1"/>
    <property type="match status" value="1"/>
</dbReference>
<keyword evidence="12" id="KW-1015">Disulfide bond</keyword>
<protein>
    <recommendedName>
        <fullName evidence="15">Peptidase M14 domain-containing protein</fullName>
    </recommendedName>
</protein>
<comment type="cofactor">
    <cofactor evidence="1">
        <name>Zn(2+)</name>
        <dbReference type="ChEBI" id="CHEBI:29105"/>
    </cofactor>
</comment>
<comment type="function">
    <text evidence="13">Involved in the digestion of the blood meal.</text>
</comment>
<evidence type="ECO:0000256" key="7">
    <source>
        <dbReference type="ARBA" id="ARBA00022723"/>
    </source>
</evidence>
<comment type="subcellular location">
    <subcellularLocation>
        <location evidence="2">Secreted</location>
    </subcellularLocation>
</comment>
<dbReference type="CDD" id="cd03860">
    <property type="entry name" value="M14_CP_A-B_like"/>
    <property type="match status" value="1"/>
</dbReference>
<evidence type="ECO:0000256" key="1">
    <source>
        <dbReference type="ARBA" id="ARBA00001947"/>
    </source>
</evidence>
<evidence type="ECO:0000256" key="2">
    <source>
        <dbReference type="ARBA" id="ARBA00004613"/>
    </source>
</evidence>
<dbReference type="Gene3D" id="3.40.630.10">
    <property type="entry name" value="Zn peptidases"/>
    <property type="match status" value="1"/>
</dbReference>
<evidence type="ECO:0000256" key="4">
    <source>
        <dbReference type="ARBA" id="ARBA00022525"/>
    </source>
</evidence>
<dbReference type="InterPro" id="IPR000834">
    <property type="entry name" value="Peptidase_M14"/>
</dbReference>
<keyword evidence="9" id="KW-0378">Hydrolase</keyword>
<evidence type="ECO:0000313" key="17">
    <source>
        <dbReference type="Proteomes" id="UP000092462"/>
    </source>
</evidence>
<evidence type="ECO:0000256" key="9">
    <source>
        <dbReference type="ARBA" id="ARBA00022801"/>
    </source>
</evidence>
<reference evidence="16" key="1">
    <citation type="submission" date="2022-08" db="UniProtKB">
        <authorList>
            <consortium name="EnsemblMetazoa"/>
        </authorList>
    </citation>
    <scope>IDENTIFICATION</scope>
    <source>
        <strain evidence="16">Israel</strain>
    </source>
</reference>
<keyword evidence="10" id="KW-0862">Zinc</keyword>
<dbReference type="EMBL" id="AJVK01003756">
    <property type="status" value="NOT_ANNOTATED_CDS"/>
    <property type="molecule type" value="Genomic_DNA"/>
</dbReference>
<feature type="domain" description="Peptidase M14" evidence="15">
    <location>
        <begin position="128"/>
        <end position="418"/>
    </location>
</feature>
<accession>A0A1B0GMU3</accession>
<dbReference type="GO" id="GO:0004181">
    <property type="term" value="F:metallocarboxypeptidase activity"/>
    <property type="evidence" value="ECO:0007669"/>
    <property type="project" value="InterPro"/>
</dbReference>
<keyword evidence="8" id="KW-0732">Signal</keyword>
<dbReference type="GO" id="GO:0006508">
    <property type="term" value="P:proteolysis"/>
    <property type="evidence" value="ECO:0007669"/>
    <property type="project" value="UniProtKB-KW"/>
</dbReference>
<evidence type="ECO:0000313" key="16">
    <source>
        <dbReference type="EnsemblMetazoa" id="PPAI003290-PA"/>
    </source>
</evidence>
<evidence type="ECO:0000256" key="8">
    <source>
        <dbReference type="ARBA" id="ARBA00022729"/>
    </source>
</evidence>
<dbReference type="PROSITE" id="PS52035">
    <property type="entry name" value="PEPTIDASE_M14"/>
    <property type="match status" value="1"/>
</dbReference>
<evidence type="ECO:0000256" key="10">
    <source>
        <dbReference type="ARBA" id="ARBA00022833"/>
    </source>
</evidence>
<name>A0A1B0GMU3_PHLPP</name>
<dbReference type="FunFam" id="3.40.630.10:FF:000040">
    <property type="entry name" value="zinc carboxypeptidase"/>
    <property type="match status" value="1"/>
</dbReference>
<dbReference type="SUPFAM" id="SSF54897">
    <property type="entry name" value="Protease propeptides/inhibitors"/>
    <property type="match status" value="1"/>
</dbReference>
<evidence type="ECO:0000256" key="11">
    <source>
        <dbReference type="ARBA" id="ARBA00023049"/>
    </source>
</evidence>
<dbReference type="SMART" id="SM00631">
    <property type="entry name" value="Zn_pept"/>
    <property type="match status" value="1"/>
</dbReference>
<keyword evidence="11" id="KW-0482">Metalloprotease</keyword>
<dbReference type="Pfam" id="PF00246">
    <property type="entry name" value="Peptidase_M14"/>
    <property type="match status" value="1"/>
</dbReference>
<dbReference type="PRINTS" id="PR00765">
    <property type="entry name" value="CRBOXYPTASEA"/>
</dbReference>
<feature type="active site" description="Proton donor/acceptor" evidence="14">
    <location>
        <position position="382"/>
    </location>
</feature>
<keyword evidence="7" id="KW-0479">Metal-binding</keyword>
<dbReference type="SUPFAM" id="SSF53187">
    <property type="entry name" value="Zn-dependent exopeptidases"/>
    <property type="match status" value="1"/>
</dbReference>
<evidence type="ECO:0000256" key="13">
    <source>
        <dbReference type="ARBA" id="ARBA00057299"/>
    </source>
</evidence>
<dbReference type="EnsemblMetazoa" id="PPAI003290-RA">
    <property type="protein sequence ID" value="PPAI003290-PA"/>
    <property type="gene ID" value="PPAI003290"/>
</dbReference>
<dbReference type="Pfam" id="PF02244">
    <property type="entry name" value="Propep_M14"/>
    <property type="match status" value="1"/>
</dbReference>
<evidence type="ECO:0000256" key="5">
    <source>
        <dbReference type="ARBA" id="ARBA00022645"/>
    </source>
</evidence>
<dbReference type="InterPro" id="IPR057246">
    <property type="entry name" value="CARBOXYPEPT_ZN_1"/>
</dbReference>
<keyword evidence="5" id="KW-0121">Carboxypeptidase</keyword>
<keyword evidence="17" id="KW-1185">Reference proteome</keyword>
<dbReference type="PANTHER" id="PTHR11705:SF156">
    <property type="entry name" value="RH39904P-RELATED"/>
    <property type="match status" value="1"/>
</dbReference>
<keyword evidence="6" id="KW-0645">Protease</keyword>
<dbReference type="InterPro" id="IPR003146">
    <property type="entry name" value="M14A_act_pep"/>
</dbReference>
<evidence type="ECO:0000256" key="6">
    <source>
        <dbReference type="ARBA" id="ARBA00022670"/>
    </source>
</evidence>
<dbReference type="InterPro" id="IPR036990">
    <property type="entry name" value="M14A-like_propep"/>
</dbReference>
<keyword evidence="4" id="KW-0964">Secreted</keyword>
<dbReference type="Proteomes" id="UP000092462">
    <property type="component" value="Unassembled WGS sequence"/>
</dbReference>
<dbReference type="PANTHER" id="PTHR11705">
    <property type="entry name" value="PROTEASE FAMILY M14 CARBOXYPEPTIDASE A,B"/>
    <property type="match status" value="1"/>
</dbReference>
<dbReference type="Gene3D" id="3.30.70.340">
    <property type="entry name" value="Metallocarboxypeptidase-like"/>
    <property type="match status" value="1"/>
</dbReference>
<dbReference type="VEuPathDB" id="VectorBase:PPAPM1_002844"/>